<dbReference type="Pfam" id="PF13561">
    <property type="entry name" value="adh_short_C2"/>
    <property type="match status" value="1"/>
</dbReference>
<dbReference type="InterPro" id="IPR020904">
    <property type="entry name" value="Sc_DH/Rdtase_CS"/>
</dbReference>
<gene>
    <name evidence="8" type="ORF">GTA08_BOTSDO01743</name>
</gene>
<dbReference type="Gene3D" id="3.40.50.720">
    <property type="entry name" value="NAD(P)-binding Rossmann-like Domain"/>
    <property type="match status" value="1"/>
</dbReference>
<dbReference type="PRINTS" id="PR00080">
    <property type="entry name" value="SDRFAMILY"/>
</dbReference>
<dbReference type="AlphaFoldDB" id="A0A8H4JB43"/>
<accession>A0A8H4JB43</accession>
<dbReference type="PROSITE" id="PS00107">
    <property type="entry name" value="PROTEIN_KINASE_ATP"/>
    <property type="match status" value="1"/>
</dbReference>
<dbReference type="Pfam" id="PF00069">
    <property type="entry name" value="Pkinase"/>
    <property type="match status" value="1"/>
</dbReference>
<evidence type="ECO:0000313" key="8">
    <source>
        <dbReference type="EMBL" id="KAF4314328.1"/>
    </source>
</evidence>
<dbReference type="InterPro" id="IPR017441">
    <property type="entry name" value="Protein_kinase_ATP_BS"/>
</dbReference>
<proteinExistence type="inferred from homology"/>
<dbReference type="InterPro" id="IPR036291">
    <property type="entry name" value="NAD(P)-bd_dom_sf"/>
</dbReference>
<evidence type="ECO:0000256" key="6">
    <source>
        <dbReference type="PROSITE-ProRule" id="PRU10141"/>
    </source>
</evidence>
<dbReference type="EMBL" id="WWBZ02000001">
    <property type="protein sequence ID" value="KAF4314328.1"/>
    <property type="molecule type" value="Genomic_DNA"/>
</dbReference>
<dbReference type="SUPFAM" id="SSF51735">
    <property type="entry name" value="NAD(P)-binding Rossmann-fold domains"/>
    <property type="match status" value="1"/>
</dbReference>
<evidence type="ECO:0000256" key="3">
    <source>
        <dbReference type="ARBA" id="ARBA00022840"/>
    </source>
</evidence>
<evidence type="ECO:0000259" key="7">
    <source>
        <dbReference type="PROSITE" id="PS50011"/>
    </source>
</evidence>
<dbReference type="GO" id="GO:0005524">
    <property type="term" value="F:ATP binding"/>
    <property type="evidence" value="ECO:0007669"/>
    <property type="project" value="UniProtKB-UniRule"/>
</dbReference>
<feature type="binding site" evidence="6">
    <location>
        <position position="326"/>
    </location>
    <ligand>
        <name>ATP</name>
        <dbReference type="ChEBI" id="CHEBI:30616"/>
    </ligand>
</feature>
<dbReference type="Proteomes" id="UP000572817">
    <property type="component" value="Unassembled WGS sequence"/>
</dbReference>
<dbReference type="FunFam" id="3.40.50.720:FF:000084">
    <property type="entry name" value="Short-chain dehydrogenase reductase"/>
    <property type="match status" value="1"/>
</dbReference>
<feature type="domain" description="Protein kinase" evidence="7">
    <location>
        <begin position="297"/>
        <end position="602"/>
    </location>
</feature>
<dbReference type="SUPFAM" id="SSF56112">
    <property type="entry name" value="Protein kinase-like (PK-like)"/>
    <property type="match status" value="1"/>
</dbReference>
<keyword evidence="3 6" id="KW-0067">ATP-binding</keyword>
<dbReference type="InterPro" id="IPR011009">
    <property type="entry name" value="Kinase-like_dom_sf"/>
</dbReference>
<keyword evidence="2 6" id="KW-0547">Nucleotide-binding</keyword>
<keyword evidence="4" id="KW-0521">NADP</keyword>
<dbReference type="InterPro" id="IPR000719">
    <property type="entry name" value="Prot_kinase_dom"/>
</dbReference>
<evidence type="ECO:0000256" key="4">
    <source>
        <dbReference type="ARBA" id="ARBA00022857"/>
    </source>
</evidence>
<keyword evidence="5" id="KW-0560">Oxidoreductase</keyword>
<dbReference type="PANTHER" id="PTHR42760">
    <property type="entry name" value="SHORT-CHAIN DEHYDROGENASES/REDUCTASES FAMILY MEMBER"/>
    <property type="match status" value="1"/>
</dbReference>
<evidence type="ECO:0000313" key="9">
    <source>
        <dbReference type="Proteomes" id="UP000572817"/>
    </source>
</evidence>
<dbReference type="GO" id="GO:0004672">
    <property type="term" value="F:protein kinase activity"/>
    <property type="evidence" value="ECO:0007669"/>
    <property type="project" value="InterPro"/>
</dbReference>
<comment type="similarity">
    <text evidence="1">Belongs to the short-chain dehydrogenases/reductases (SDR) family.</text>
</comment>
<dbReference type="PRINTS" id="PR00081">
    <property type="entry name" value="GDHRDH"/>
</dbReference>
<evidence type="ECO:0000256" key="2">
    <source>
        <dbReference type="ARBA" id="ARBA00022741"/>
    </source>
</evidence>
<name>A0A8H4JB43_9PEZI</name>
<dbReference type="Gene3D" id="1.10.510.10">
    <property type="entry name" value="Transferase(Phosphotransferase) domain 1"/>
    <property type="match status" value="2"/>
</dbReference>
<dbReference type="PANTHER" id="PTHR42760:SF115">
    <property type="entry name" value="3-OXOACYL-[ACYL-CARRIER-PROTEIN] REDUCTASE FABG"/>
    <property type="match status" value="1"/>
</dbReference>
<dbReference type="PROSITE" id="PS00108">
    <property type="entry name" value="PROTEIN_KINASE_ST"/>
    <property type="match status" value="1"/>
</dbReference>
<evidence type="ECO:0000256" key="5">
    <source>
        <dbReference type="ARBA" id="ARBA00023002"/>
    </source>
</evidence>
<dbReference type="SMART" id="SM00220">
    <property type="entry name" value="S_TKc"/>
    <property type="match status" value="1"/>
</dbReference>
<dbReference type="GO" id="GO:0016616">
    <property type="term" value="F:oxidoreductase activity, acting on the CH-OH group of donors, NAD or NADP as acceptor"/>
    <property type="evidence" value="ECO:0007669"/>
    <property type="project" value="TreeGrafter"/>
</dbReference>
<comment type="caution">
    <text evidence="8">The sequence shown here is derived from an EMBL/GenBank/DDBJ whole genome shotgun (WGS) entry which is preliminary data.</text>
</comment>
<dbReference type="Gene3D" id="3.30.200.20">
    <property type="entry name" value="Phosphorylase Kinase, domain 1"/>
    <property type="match status" value="1"/>
</dbReference>
<organism evidence="8 9">
    <name type="scientific">Botryosphaeria dothidea</name>
    <dbReference type="NCBI Taxonomy" id="55169"/>
    <lineage>
        <taxon>Eukaryota</taxon>
        <taxon>Fungi</taxon>
        <taxon>Dikarya</taxon>
        <taxon>Ascomycota</taxon>
        <taxon>Pezizomycotina</taxon>
        <taxon>Dothideomycetes</taxon>
        <taxon>Dothideomycetes incertae sedis</taxon>
        <taxon>Botryosphaeriales</taxon>
        <taxon>Botryosphaeriaceae</taxon>
        <taxon>Botryosphaeria</taxon>
    </lineage>
</organism>
<reference evidence="8" key="1">
    <citation type="submission" date="2020-04" db="EMBL/GenBank/DDBJ databases">
        <title>Genome Assembly and Annotation of Botryosphaeria dothidea sdau 11-99, a Latent Pathogen of Apple Fruit Ring Rot in China.</title>
        <authorList>
            <person name="Yu C."/>
            <person name="Diao Y."/>
            <person name="Lu Q."/>
            <person name="Zhao J."/>
            <person name="Cui S."/>
            <person name="Peng C."/>
            <person name="He B."/>
            <person name="Liu H."/>
        </authorList>
    </citation>
    <scope>NUCLEOTIDE SEQUENCE [LARGE SCALE GENOMIC DNA]</scope>
    <source>
        <strain evidence="8">Sdau11-99</strain>
    </source>
</reference>
<dbReference type="PROSITE" id="PS50011">
    <property type="entry name" value="PROTEIN_KINASE_DOM"/>
    <property type="match status" value="1"/>
</dbReference>
<dbReference type="InterPro" id="IPR002347">
    <property type="entry name" value="SDR_fam"/>
</dbReference>
<dbReference type="OrthoDB" id="5979581at2759"/>
<protein>
    <submittedName>
        <fullName evidence="8">Short chain type dehydrogenase protein</fullName>
    </submittedName>
</protein>
<evidence type="ECO:0000256" key="1">
    <source>
        <dbReference type="ARBA" id="ARBA00006484"/>
    </source>
</evidence>
<dbReference type="PROSITE" id="PS00061">
    <property type="entry name" value="ADH_SHORT"/>
    <property type="match status" value="1"/>
</dbReference>
<dbReference type="InterPro" id="IPR008271">
    <property type="entry name" value="Ser/Thr_kinase_AS"/>
</dbReference>
<sequence length="602" mass="66834">MSSPDRSFPTYPDLRNKTALIIGIGQTGPASAAAFGNGAATAYLLARNGVRLFGCDINLAAAQRTAARLPPGTRCDVMAADATRAADVAAVVRSALAALGGRIDVLVNNVGATAHGDPGRMDEAAWDAQVALNLKSVFLACREVLPVMERQAGGGVVVNNASITGIRYIGKPQVAYAAAKAAVLQFTRAGAVMYAARGVRVNAVVPGLIHTPLVDAFGASEKEEEREIYRRITEHNVPMGRMGESWDVGNAVVFLASEAAKYVTGHSLVVDGEETLPGYRRDDYYPVRIGEIFKDQYQVITKLGYGVYSTVWLCRDLRRYRYVVVKVYVRSSAYGVQAARELRAYERLSQVKTDHPGRAFVRNILDHFKVEGPDEPHVCLVHEPLAMRTSELRPLLPNDRFTTDMLRAFCIYLLYALDFLHTDAGLIHTDIKASNILLENEDESKLKSMEKMEQESPSEHKAIDGERIIYRSRLMPIPKSWSIPILCDFGEARSPEQKYDDDIMPEIYRAPEIWDLYEGKHLFDSRTDENKLSNTKHLSQIVAYLGPPPREFLERKGDGSLFFDENCNLMGAKIPQLSFESEEENLDAQDKSLFLGFMKSML</sequence>
<keyword evidence="9" id="KW-1185">Reference proteome</keyword>
<dbReference type="CDD" id="cd05233">
    <property type="entry name" value="SDR_c"/>
    <property type="match status" value="1"/>
</dbReference>